<evidence type="ECO:0000256" key="3">
    <source>
        <dbReference type="ARBA" id="ARBA00022989"/>
    </source>
</evidence>
<evidence type="ECO:0000256" key="5">
    <source>
        <dbReference type="SAM" id="Phobius"/>
    </source>
</evidence>
<reference evidence="7 9" key="1">
    <citation type="submission" date="2020-12" db="EMBL/GenBank/DDBJ databases">
        <title>strain FJAT-54423T represents a novel species of the genus Brevibacillus.</title>
        <authorList>
            <person name="Tang R."/>
        </authorList>
    </citation>
    <scope>NUCLEOTIDE SEQUENCE [LARGE SCALE GENOMIC DNA]</scope>
    <source>
        <strain evidence="7 9">FJAT-54423</strain>
    </source>
</reference>
<dbReference type="Pfam" id="PF06271">
    <property type="entry name" value="RDD"/>
    <property type="match status" value="1"/>
</dbReference>
<protein>
    <submittedName>
        <fullName evidence="7">RDD family protein</fullName>
    </submittedName>
</protein>
<dbReference type="EMBL" id="CP066308">
    <property type="protein sequence ID" value="QQE76043.1"/>
    <property type="molecule type" value="Genomic_DNA"/>
</dbReference>
<sequence length="275" mass="31568">MSEQNMSSRAGREVAIVTPEHVQLRFQTAGLGSRAAAQLIDTGLLLLVNLTVFILFGIVVFGNDSLFLDEMESYSIAIMMILLFLLNFGYFFFWEYFRAGQTPGKRWMKIRVIQENGQSLTFLAAVIRNLFRIIDSLPSGYLLGSLVCFFHPRDKRIGDLVAGTIVVVEHASAARSRARGKWARQMEKWQEGVPELILDERQKQAITREDWNLLSTFVQRLPSLSEAKRIELALQIVRRFRTRLQWVLPEAAEARPIGFLLKLHQQLSEEWKIGR</sequence>
<evidence type="ECO:0000256" key="4">
    <source>
        <dbReference type="ARBA" id="ARBA00023136"/>
    </source>
</evidence>
<feature type="domain" description="RDD" evidence="6">
    <location>
        <begin position="28"/>
        <end position="163"/>
    </location>
</feature>
<keyword evidence="2 5" id="KW-0812">Transmembrane</keyword>
<evidence type="ECO:0000256" key="2">
    <source>
        <dbReference type="ARBA" id="ARBA00022692"/>
    </source>
</evidence>
<feature type="transmembrane region" description="Helical" evidence="5">
    <location>
        <begin position="43"/>
        <end position="62"/>
    </location>
</feature>
<evidence type="ECO:0000313" key="8">
    <source>
        <dbReference type="EMBL" id="QUO43071.1"/>
    </source>
</evidence>
<feature type="transmembrane region" description="Helical" evidence="5">
    <location>
        <begin position="74"/>
        <end position="97"/>
    </location>
</feature>
<proteinExistence type="predicted"/>
<dbReference type="Proteomes" id="UP000677234">
    <property type="component" value="Chromosome"/>
</dbReference>
<reference evidence="8" key="2">
    <citation type="submission" date="2021-04" db="EMBL/GenBank/DDBJ databases">
        <title>Brevibacillus composti FJAT-54423, complete genome.</title>
        <authorList>
            <person name="Tang R."/>
        </authorList>
    </citation>
    <scope>NUCLEOTIDE SEQUENCE</scope>
    <source>
        <strain evidence="8">FJAT-54424</strain>
    </source>
</reference>
<dbReference type="InterPro" id="IPR010432">
    <property type="entry name" value="RDD"/>
</dbReference>
<keyword evidence="10" id="KW-1185">Reference proteome</keyword>
<gene>
    <name evidence="7" type="ORF">JD108_09350</name>
    <name evidence="8" type="ORF">KDJ56_09045</name>
</gene>
<comment type="subcellular location">
    <subcellularLocation>
        <location evidence="1">Membrane</location>
        <topology evidence="1">Multi-pass membrane protein</topology>
    </subcellularLocation>
</comment>
<keyword evidence="4 5" id="KW-0472">Membrane</keyword>
<dbReference type="PANTHER" id="PTHR38480:SF1">
    <property type="entry name" value="SLR0254 PROTEIN"/>
    <property type="match status" value="1"/>
</dbReference>
<dbReference type="PANTHER" id="PTHR38480">
    <property type="entry name" value="SLR0254 PROTEIN"/>
    <property type="match status" value="1"/>
</dbReference>
<organism evidence="7 9">
    <name type="scientific">Brevibacillus composti</name>
    <dbReference type="NCBI Taxonomy" id="2796470"/>
    <lineage>
        <taxon>Bacteria</taxon>
        <taxon>Bacillati</taxon>
        <taxon>Bacillota</taxon>
        <taxon>Bacilli</taxon>
        <taxon>Bacillales</taxon>
        <taxon>Paenibacillaceae</taxon>
        <taxon>Brevibacillus</taxon>
    </lineage>
</organism>
<dbReference type="Proteomes" id="UP000595847">
    <property type="component" value="Chromosome"/>
</dbReference>
<evidence type="ECO:0000313" key="10">
    <source>
        <dbReference type="Proteomes" id="UP000677234"/>
    </source>
</evidence>
<evidence type="ECO:0000256" key="1">
    <source>
        <dbReference type="ARBA" id="ARBA00004141"/>
    </source>
</evidence>
<dbReference type="EMBL" id="CP073708">
    <property type="protein sequence ID" value="QUO43071.1"/>
    <property type="molecule type" value="Genomic_DNA"/>
</dbReference>
<evidence type="ECO:0000313" key="9">
    <source>
        <dbReference type="Proteomes" id="UP000595847"/>
    </source>
</evidence>
<evidence type="ECO:0000259" key="6">
    <source>
        <dbReference type="Pfam" id="PF06271"/>
    </source>
</evidence>
<evidence type="ECO:0000313" key="7">
    <source>
        <dbReference type="EMBL" id="QQE76043.1"/>
    </source>
</evidence>
<name>A0A7T5ENX6_9BACL</name>
<dbReference type="GO" id="GO:0016020">
    <property type="term" value="C:membrane"/>
    <property type="evidence" value="ECO:0007669"/>
    <property type="project" value="UniProtKB-SubCell"/>
</dbReference>
<keyword evidence="3 5" id="KW-1133">Transmembrane helix</keyword>
<dbReference type="AlphaFoldDB" id="A0A7T5ENX6"/>
<dbReference type="RefSeq" id="WP_198829552.1">
    <property type="nucleotide sequence ID" value="NZ_CP066308.1"/>
</dbReference>
<dbReference type="KEGG" id="bcop:JD108_09350"/>
<accession>A0A7T5ENX6</accession>